<dbReference type="EMBL" id="JDYK01000006">
    <property type="protein sequence ID" value="EWS81569.1"/>
    <property type="molecule type" value="Genomic_DNA"/>
</dbReference>
<keyword evidence="3" id="KW-1185">Reference proteome</keyword>
<dbReference type="OrthoDB" id="8205493at2"/>
<comment type="caution">
    <text evidence="2">The sequence shown here is derived from an EMBL/GenBank/DDBJ whole genome shotgun (WGS) entry which is preliminary data.</text>
</comment>
<dbReference type="RefSeq" id="WP_038371647.1">
    <property type="nucleotide sequence ID" value="NZ_KK069991.1"/>
</dbReference>
<dbReference type="Proteomes" id="UP000023067">
    <property type="component" value="Unassembled WGS sequence"/>
</dbReference>
<dbReference type="STRING" id="396014.BF93_15435"/>
<feature type="domain" description="NAD(P)-binding" evidence="1">
    <location>
        <begin position="8"/>
        <end position="101"/>
    </location>
</feature>
<dbReference type="Gene3D" id="3.40.50.720">
    <property type="entry name" value="NAD(P)-binding Rossmann-like Domain"/>
    <property type="match status" value="1"/>
</dbReference>
<protein>
    <submittedName>
        <fullName evidence="2">Epimerase</fullName>
    </submittedName>
</protein>
<name>Z9JTS2_9MICO</name>
<proteinExistence type="predicted"/>
<dbReference type="Pfam" id="PF13460">
    <property type="entry name" value="NAD_binding_10"/>
    <property type="match status" value="1"/>
</dbReference>
<dbReference type="SUPFAM" id="SSF51735">
    <property type="entry name" value="NAD(P)-binding Rossmann-fold domains"/>
    <property type="match status" value="1"/>
</dbReference>
<sequence>MHHLVIGEGQIGRAIIEHALADGDQVTILRRRDAAPEPPLRRVRGDVQDPAALSAALEGVEAIHACFHAPYDARIWRRDLPPRELAVLDAAAERGIPVVFPESMYGFQGAARRLSEGAAYSPQDAKGEVRVALMEQRRRHPARTLSIVAADLLGPTAVGTGAAVVCTLLIERMVAGARPIVFGDPAAPHVLTFIPDLAVAMLHAARHAERLAGAAGDAVLHAPSAPARSQAELIAATAAQLGTPARWALRIPRTALRAAAPVSTFARELAGISGLWYAPCTLEPGILQEQEGLRPTSWEEALRRTVAAAVAPAGAEAGPVPAAR</sequence>
<gene>
    <name evidence="2" type="ORF">BF93_15435</name>
</gene>
<organism evidence="2 3">
    <name type="scientific">Brachybacterium phenoliresistens</name>
    <dbReference type="NCBI Taxonomy" id="396014"/>
    <lineage>
        <taxon>Bacteria</taxon>
        <taxon>Bacillati</taxon>
        <taxon>Actinomycetota</taxon>
        <taxon>Actinomycetes</taxon>
        <taxon>Micrococcales</taxon>
        <taxon>Dermabacteraceae</taxon>
        <taxon>Brachybacterium</taxon>
    </lineage>
</organism>
<accession>Z9JTS2</accession>
<dbReference type="InterPro" id="IPR036291">
    <property type="entry name" value="NAD(P)-bd_dom_sf"/>
</dbReference>
<evidence type="ECO:0000259" key="1">
    <source>
        <dbReference type="Pfam" id="PF13460"/>
    </source>
</evidence>
<evidence type="ECO:0000313" key="2">
    <source>
        <dbReference type="EMBL" id="EWS81569.1"/>
    </source>
</evidence>
<dbReference type="AlphaFoldDB" id="Z9JTS2"/>
<dbReference type="PATRIC" id="fig|396014.3.peg.1430"/>
<dbReference type="eggNOG" id="COG0451">
    <property type="taxonomic scope" value="Bacteria"/>
</dbReference>
<evidence type="ECO:0000313" key="3">
    <source>
        <dbReference type="Proteomes" id="UP000023067"/>
    </source>
</evidence>
<dbReference type="InterPro" id="IPR016040">
    <property type="entry name" value="NAD(P)-bd_dom"/>
</dbReference>
<dbReference type="HOGENOM" id="CLU_049717_1_0_11"/>
<reference evidence="2 3" key="1">
    <citation type="submission" date="2014-02" db="EMBL/GenBank/DDBJ databases">
        <title>Genome sequence of Brachybacterium phenoliresistens strain W13A50.</title>
        <authorList>
            <person name="Wang X."/>
        </authorList>
    </citation>
    <scope>NUCLEOTIDE SEQUENCE [LARGE SCALE GENOMIC DNA]</scope>
    <source>
        <strain evidence="2 3">W13A50</strain>
    </source>
</reference>